<dbReference type="RefSeq" id="WP_079591744.1">
    <property type="nucleotide sequence ID" value="NZ_FUYX01000009.1"/>
</dbReference>
<keyword evidence="1" id="KW-0812">Transmembrane</keyword>
<dbReference type="AlphaFoldDB" id="A0A1T5FKX0"/>
<dbReference type="OrthoDB" id="7840363at2"/>
<accession>A0A1T5FKX0</accession>
<dbReference type="EMBL" id="FUYX01000009">
    <property type="protein sequence ID" value="SKB96737.1"/>
    <property type="molecule type" value="Genomic_DNA"/>
</dbReference>
<name>A0A1T5FKX0_9HYPH</name>
<sequence>MNDLIKAVIKAGGPLLGTVIGGPVGTLAGAAIGALAEALGTPATPEAVKQAIETKPGAIEIVKQVEAVKGPELYSLLAKEAENYAAIISQDAVRGWFYTAWRPAGMWLVLAMWPFAVILAPFFRITVPMADLVAFTGLYLTLYMGGHTAKEWFSAHYAGRRP</sequence>
<keyword evidence="1" id="KW-0472">Membrane</keyword>
<reference evidence="2 3" key="1">
    <citation type="submission" date="2017-02" db="EMBL/GenBank/DDBJ databases">
        <authorList>
            <person name="Peterson S.W."/>
        </authorList>
    </citation>
    <scope>NUCLEOTIDE SEQUENCE [LARGE SCALE GENOMIC DNA]</scope>
    <source>
        <strain evidence="2 3">DSM 9653</strain>
    </source>
</reference>
<keyword evidence="1" id="KW-1133">Transmembrane helix</keyword>
<evidence type="ECO:0000313" key="2">
    <source>
        <dbReference type="EMBL" id="SKB96737.1"/>
    </source>
</evidence>
<protein>
    <recommendedName>
        <fullName evidence="4">Holin of 3TMs, for gene-transfer release</fullName>
    </recommendedName>
</protein>
<feature type="transmembrane region" description="Helical" evidence="1">
    <location>
        <begin position="104"/>
        <end position="123"/>
    </location>
</feature>
<organism evidence="2 3">
    <name type="scientific">Bosea thiooxidans</name>
    <dbReference type="NCBI Taxonomy" id="53254"/>
    <lineage>
        <taxon>Bacteria</taxon>
        <taxon>Pseudomonadati</taxon>
        <taxon>Pseudomonadota</taxon>
        <taxon>Alphaproteobacteria</taxon>
        <taxon>Hyphomicrobiales</taxon>
        <taxon>Boseaceae</taxon>
        <taxon>Bosea</taxon>
    </lineage>
</organism>
<gene>
    <name evidence="2" type="ORF">SAMN05660750_03309</name>
</gene>
<dbReference type="Proteomes" id="UP000190130">
    <property type="component" value="Unassembled WGS sequence"/>
</dbReference>
<evidence type="ECO:0000313" key="3">
    <source>
        <dbReference type="Proteomes" id="UP000190130"/>
    </source>
</evidence>
<proteinExistence type="predicted"/>
<evidence type="ECO:0000256" key="1">
    <source>
        <dbReference type="SAM" id="Phobius"/>
    </source>
</evidence>
<feature type="transmembrane region" description="Helical" evidence="1">
    <location>
        <begin position="129"/>
        <end position="146"/>
    </location>
</feature>
<evidence type="ECO:0008006" key="4">
    <source>
        <dbReference type="Google" id="ProtNLM"/>
    </source>
</evidence>